<reference evidence="2" key="1">
    <citation type="submission" date="2020-02" db="EMBL/GenBank/DDBJ databases">
        <authorList>
            <person name="Meier V. D."/>
        </authorList>
    </citation>
    <scope>NUCLEOTIDE SEQUENCE</scope>
    <source>
        <strain evidence="2">AVDCRST_MAG21</strain>
    </source>
</reference>
<feature type="compositionally biased region" description="Basic and acidic residues" evidence="1">
    <location>
        <begin position="254"/>
        <end position="274"/>
    </location>
</feature>
<sequence length="344" mass="37157">ASRHARRVRRHAGQGEGGQVRLPGDQRDVIADTSRGDAGLRGGRERRHRAGVHRRGGVPVRSHGQGHGHRGDVAGSVRGRGGEEVLGQHRAAHRPLPEGQARRLRPALAGGFEGTGGGRWVAAVPVAHVGRLGRSPGGEPVDRQGAPRRGRTGQDRARDRGRCGGRRGGRSRRSDGRQALHHPGRRGTNGAGSRPRRARPLPGGADVRQRARRLQAGQRQAASGDPQGGAGGRRQGARAGRRCQAVPPGLPRRFRVDLGGDPDGARLRRGQDERRHRHAVRLHPADRRPHVHQLLRRAQGGRRGGLEEGVRPPVVRQGGRSRDGRTCRGGVREPALRWHLVDVL</sequence>
<gene>
    <name evidence="2" type="ORF">AVDCRST_MAG21-85</name>
</gene>
<keyword evidence="2" id="KW-0456">Lyase</keyword>
<dbReference type="EMBL" id="CADCUL010000015">
    <property type="protein sequence ID" value="CAA9365450.1"/>
    <property type="molecule type" value="Genomic_DNA"/>
</dbReference>
<feature type="compositionally biased region" description="Basic residues" evidence="1">
    <location>
        <begin position="44"/>
        <end position="56"/>
    </location>
</feature>
<feature type="compositionally biased region" description="Basic and acidic residues" evidence="1">
    <location>
        <begin position="320"/>
        <end position="329"/>
    </location>
</feature>
<feature type="non-terminal residue" evidence="2">
    <location>
        <position position="344"/>
    </location>
</feature>
<organism evidence="2">
    <name type="scientific">uncultured Nocardioidaceae bacterium</name>
    <dbReference type="NCBI Taxonomy" id="253824"/>
    <lineage>
        <taxon>Bacteria</taxon>
        <taxon>Bacillati</taxon>
        <taxon>Actinomycetota</taxon>
        <taxon>Actinomycetes</taxon>
        <taxon>Propionibacteriales</taxon>
        <taxon>Nocardioidaceae</taxon>
        <taxon>environmental samples</taxon>
    </lineage>
</organism>
<feature type="compositionally biased region" description="Basic residues" evidence="1">
    <location>
        <begin position="1"/>
        <end position="12"/>
    </location>
</feature>
<evidence type="ECO:0000256" key="1">
    <source>
        <dbReference type="SAM" id="MobiDB-lite"/>
    </source>
</evidence>
<feature type="region of interest" description="Disordered" evidence="1">
    <location>
        <begin position="130"/>
        <end position="277"/>
    </location>
</feature>
<dbReference type="GO" id="GO:0004332">
    <property type="term" value="F:fructose-bisphosphate aldolase activity"/>
    <property type="evidence" value="ECO:0007669"/>
    <property type="project" value="UniProtKB-EC"/>
</dbReference>
<feature type="region of interest" description="Disordered" evidence="1">
    <location>
        <begin position="300"/>
        <end position="329"/>
    </location>
</feature>
<evidence type="ECO:0000313" key="2">
    <source>
        <dbReference type="EMBL" id="CAA9365450.1"/>
    </source>
</evidence>
<feature type="non-terminal residue" evidence="2">
    <location>
        <position position="1"/>
    </location>
</feature>
<feature type="compositionally biased region" description="Basic and acidic residues" evidence="1">
    <location>
        <begin position="152"/>
        <end position="162"/>
    </location>
</feature>
<accession>A0A6J4MSD7</accession>
<feature type="compositionally biased region" description="Low complexity" evidence="1">
    <location>
        <begin position="214"/>
        <end position="225"/>
    </location>
</feature>
<dbReference type="AlphaFoldDB" id="A0A6J4MSD7"/>
<dbReference type="EC" id="4.1.2.13" evidence="2"/>
<name>A0A6J4MSD7_9ACTN</name>
<proteinExistence type="predicted"/>
<feature type="region of interest" description="Disordered" evidence="1">
    <location>
        <begin position="1"/>
        <end position="80"/>
    </location>
</feature>
<protein>
    <submittedName>
        <fullName evidence="2">Fructose-bisphosphate aldolase class II</fullName>
        <ecNumber evidence="2">4.1.2.13</ecNumber>
    </submittedName>
</protein>